<gene>
    <name evidence="1" type="ORF">VSH64_16660</name>
</gene>
<evidence type="ECO:0000313" key="1">
    <source>
        <dbReference type="EMBL" id="WSE33718.1"/>
    </source>
</evidence>
<evidence type="ECO:0000313" key="2">
    <source>
        <dbReference type="Proteomes" id="UP001330812"/>
    </source>
</evidence>
<name>A0ABZ1IHS2_9PSEU</name>
<keyword evidence="2" id="KW-1185">Reference proteome</keyword>
<dbReference type="SUPFAM" id="SSF89360">
    <property type="entry name" value="HesB-like domain"/>
    <property type="match status" value="1"/>
</dbReference>
<evidence type="ECO:0008006" key="3">
    <source>
        <dbReference type="Google" id="ProtNLM"/>
    </source>
</evidence>
<protein>
    <recommendedName>
        <fullName evidence="3">Fe-S cluster assembly protein HesB</fullName>
    </recommendedName>
</protein>
<dbReference type="InterPro" id="IPR035903">
    <property type="entry name" value="HesB-like_dom_sf"/>
</dbReference>
<dbReference type="Proteomes" id="UP001330812">
    <property type="component" value="Chromosome"/>
</dbReference>
<sequence>MLTMTRSASAAIDRLTEAHHVGRRGGFRLRFDGEPCAGAAVEVEAAPCPGAGDDVVVCDDTQLFLSREAREGLTENVLDVREDREGGYRFLIATAGR</sequence>
<accession>A0ABZ1IHS2</accession>
<dbReference type="RefSeq" id="WP_326836517.1">
    <property type="nucleotide sequence ID" value="NZ_CP142149.1"/>
</dbReference>
<organism evidence="1 2">
    <name type="scientific">Amycolatopsis rhabdoformis</name>
    <dbReference type="NCBI Taxonomy" id="1448059"/>
    <lineage>
        <taxon>Bacteria</taxon>
        <taxon>Bacillati</taxon>
        <taxon>Actinomycetota</taxon>
        <taxon>Actinomycetes</taxon>
        <taxon>Pseudonocardiales</taxon>
        <taxon>Pseudonocardiaceae</taxon>
        <taxon>Amycolatopsis</taxon>
    </lineage>
</organism>
<proteinExistence type="predicted"/>
<reference evidence="1 2" key="1">
    <citation type="journal article" date="2015" name="Int. J. Syst. Evol. Microbiol.">
        <title>Amycolatopsis rhabdoformis sp. nov., an actinomycete isolated from a tropical forest soil.</title>
        <authorList>
            <person name="Souza W.R."/>
            <person name="Silva R.E."/>
            <person name="Goodfellow M."/>
            <person name="Busarakam K."/>
            <person name="Figueiro F.S."/>
            <person name="Ferreira D."/>
            <person name="Rodrigues-Filho E."/>
            <person name="Moraes L.A.B."/>
            <person name="Zucchi T.D."/>
        </authorList>
    </citation>
    <scope>NUCLEOTIDE SEQUENCE [LARGE SCALE GENOMIC DNA]</scope>
    <source>
        <strain evidence="1 2">NCIMB 14900</strain>
    </source>
</reference>
<dbReference type="EMBL" id="CP142149">
    <property type="protein sequence ID" value="WSE33718.1"/>
    <property type="molecule type" value="Genomic_DNA"/>
</dbReference>